<dbReference type="Proteomes" id="UP000828390">
    <property type="component" value="Unassembled WGS sequence"/>
</dbReference>
<feature type="compositionally biased region" description="Low complexity" evidence="1">
    <location>
        <begin position="427"/>
        <end position="436"/>
    </location>
</feature>
<dbReference type="AlphaFoldDB" id="A0A9D4RFE8"/>
<evidence type="ECO:0000256" key="1">
    <source>
        <dbReference type="SAM" id="MobiDB-lite"/>
    </source>
</evidence>
<feature type="region of interest" description="Disordered" evidence="1">
    <location>
        <begin position="463"/>
        <end position="493"/>
    </location>
</feature>
<dbReference type="EMBL" id="JAIWYP010000002">
    <property type="protein sequence ID" value="KAH3865483.1"/>
    <property type="molecule type" value="Genomic_DNA"/>
</dbReference>
<comment type="caution">
    <text evidence="2">The sequence shown here is derived from an EMBL/GenBank/DDBJ whole genome shotgun (WGS) entry which is preliminary data.</text>
</comment>
<gene>
    <name evidence="2" type="ORF">DPMN_028522</name>
</gene>
<evidence type="ECO:0000313" key="3">
    <source>
        <dbReference type="Proteomes" id="UP000828390"/>
    </source>
</evidence>
<reference evidence="2" key="2">
    <citation type="submission" date="2020-11" db="EMBL/GenBank/DDBJ databases">
        <authorList>
            <person name="McCartney M.A."/>
            <person name="Auch B."/>
            <person name="Kono T."/>
            <person name="Mallez S."/>
            <person name="Becker A."/>
            <person name="Gohl D.M."/>
            <person name="Silverstein K.A.T."/>
            <person name="Koren S."/>
            <person name="Bechman K.B."/>
            <person name="Herman A."/>
            <person name="Abrahante J.E."/>
            <person name="Garbe J."/>
        </authorList>
    </citation>
    <scope>NUCLEOTIDE SEQUENCE</scope>
    <source>
        <strain evidence="2">Duluth1</strain>
        <tissue evidence="2">Whole animal</tissue>
    </source>
</reference>
<accession>A0A9D4RFE8</accession>
<protein>
    <submittedName>
        <fullName evidence="2">Uncharacterized protein</fullName>
    </submittedName>
</protein>
<sequence length="571" mass="62343">MTTDLEVYRDIPGYKAILRSVLNSQIQLLVHQLSEHTGDETVVITANVTERCHGNMGSSPGNKFLQQNTSVKEQFLNFCLGHHDGTSRFTQQPSSQSPRKSSAQNLFKLKPDIWKSTLRNGPYTQKTTRRTLKSPAKPSGSKGHMFENLTNVNHSVNENIAKVVVDASPNESPRSHSRFDPMISGQGHKVKERGHTYDMNIEEGLRHANGSPMMDAEGEGAEIANTDIYLMTGTHHQTQEDNGNHPAVTVKTKTSIVTRSSKRKSAMPSRRYQDPYAQGVTTLSSSQSRDTTQSLGNTRVTHLFPSNSSVVTPSDGNASGANLAPSHTRVQTLSSSHARGKTLSSNNTPSVFMSPGSNPQNSSLAIHMVKMEPEVEPDEKPDLTITDVRDVTVYPGVNLHKSSPAPTIVLKVEPQDITDTSTDDESVAASSHHSSSPAPPLVVIETKEELSLLPGYGGVVFPEPSAAPLSDPSRSTRQQASVTTPQLSPNPDFMLVSRGEGRYEKLIHCEICGKVCRTSNMARHRKRYCLLSPKREELPGKNSPSVIKSEKNSSRSSKGEAYGRSLYGDES</sequence>
<feature type="region of interest" description="Disordered" evidence="1">
    <location>
        <begin position="257"/>
        <end position="362"/>
    </location>
</feature>
<feature type="compositionally biased region" description="Polar residues" evidence="1">
    <location>
        <begin position="472"/>
        <end position="489"/>
    </location>
</feature>
<reference evidence="2" key="1">
    <citation type="journal article" date="2019" name="bioRxiv">
        <title>The Genome of the Zebra Mussel, Dreissena polymorpha: A Resource for Invasive Species Research.</title>
        <authorList>
            <person name="McCartney M.A."/>
            <person name="Auch B."/>
            <person name="Kono T."/>
            <person name="Mallez S."/>
            <person name="Zhang Y."/>
            <person name="Obille A."/>
            <person name="Becker A."/>
            <person name="Abrahante J.E."/>
            <person name="Garbe J."/>
            <person name="Badalamenti J.P."/>
            <person name="Herman A."/>
            <person name="Mangelson H."/>
            <person name="Liachko I."/>
            <person name="Sullivan S."/>
            <person name="Sone E.D."/>
            <person name="Koren S."/>
            <person name="Silverstein K.A.T."/>
            <person name="Beckman K.B."/>
            <person name="Gohl D.M."/>
        </authorList>
    </citation>
    <scope>NUCLEOTIDE SEQUENCE</scope>
    <source>
        <strain evidence="2">Duluth1</strain>
        <tissue evidence="2">Whole animal</tissue>
    </source>
</reference>
<organism evidence="2 3">
    <name type="scientific">Dreissena polymorpha</name>
    <name type="common">Zebra mussel</name>
    <name type="synonym">Mytilus polymorpha</name>
    <dbReference type="NCBI Taxonomy" id="45954"/>
    <lineage>
        <taxon>Eukaryota</taxon>
        <taxon>Metazoa</taxon>
        <taxon>Spiralia</taxon>
        <taxon>Lophotrochozoa</taxon>
        <taxon>Mollusca</taxon>
        <taxon>Bivalvia</taxon>
        <taxon>Autobranchia</taxon>
        <taxon>Heteroconchia</taxon>
        <taxon>Euheterodonta</taxon>
        <taxon>Imparidentia</taxon>
        <taxon>Neoheterodontei</taxon>
        <taxon>Myida</taxon>
        <taxon>Dreissenoidea</taxon>
        <taxon>Dreissenidae</taxon>
        <taxon>Dreissena</taxon>
    </lineage>
</organism>
<evidence type="ECO:0000313" key="2">
    <source>
        <dbReference type="EMBL" id="KAH3865483.1"/>
    </source>
</evidence>
<keyword evidence="3" id="KW-1185">Reference proteome</keyword>
<feature type="compositionally biased region" description="Polar residues" evidence="1">
    <location>
        <begin position="328"/>
        <end position="362"/>
    </location>
</feature>
<feature type="compositionally biased region" description="Polar residues" evidence="1">
    <location>
        <begin position="279"/>
        <end position="320"/>
    </location>
</feature>
<name>A0A9D4RFE8_DREPO</name>
<feature type="region of interest" description="Disordered" evidence="1">
    <location>
        <begin position="168"/>
        <end position="187"/>
    </location>
</feature>
<feature type="region of interest" description="Disordered" evidence="1">
    <location>
        <begin position="118"/>
        <end position="145"/>
    </location>
</feature>
<feature type="region of interest" description="Disordered" evidence="1">
    <location>
        <begin position="419"/>
        <end position="441"/>
    </location>
</feature>
<feature type="region of interest" description="Disordered" evidence="1">
    <location>
        <begin position="532"/>
        <end position="571"/>
    </location>
</feature>
<proteinExistence type="predicted"/>